<dbReference type="PANTHER" id="PTHR24320:SF283">
    <property type="entry name" value="RETINOL DEHYDROGENASE 11"/>
    <property type="match status" value="1"/>
</dbReference>
<gene>
    <name evidence="4" type="ORF">B0T10DRAFT_560197</name>
</gene>
<dbReference type="GO" id="GO:0016491">
    <property type="term" value="F:oxidoreductase activity"/>
    <property type="evidence" value="ECO:0007669"/>
    <property type="project" value="UniProtKB-KW"/>
</dbReference>
<accession>A0A9P9AUH2</accession>
<keyword evidence="5" id="KW-1185">Reference proteome</keyword>
<dbReference type="Pfam" id="PF00106">
    <property type="entry name" value="adh_short"/>
    <property type="match status" value="1"/>
</dbReference>
<sequence length="343" mass="36657">MSSPNPLANPAWEAITQERAKGGNAYYFTSDQVADQLHDRIKSKTVIITGVTIGSLGADAARVIAAHSPELLILAGRSLDAINKTIDAIKPVSSPHTKIEPLVIDLGDQSSVRAGAALILNMTPVVDVLVNSAALMMIPEYTKSVGGIEMHLAVNHIGHFLLTNLIMSALLASEGSGRVVNVSAAAHRLASFRFDDYNFNNGKEYEPIMGYAQSKCANLLFTQFLATRLGPKGLLSYGVDPGGSLTNLFYRIPTKDLVKQGWALENGEPSPALKENLKTVQQATASYITAAFSPDITDSNGCTVTAGVIDGSVAEHATDPEQAEKLWKLSEELVGQIFNHEAE</sequence>
<evidence type="ECO:0000256" key="2">
    <source>
        <dbReference type="ARBA" id="ARBA00023002"/>
    </source>
</evidence>
<organism evidence="4 5">
    <name type="scientific">Thelonectria olida</name>
    <dbReference type="NCBI Taxonomy" id="1576542"/>
    <lineage>
        <taxon>Eukaryota</taxon>
        <taxon>Fungi</taxon>
        <taxon>Dikarya</taxon>
        <taxon>Ascomycota</taxon>
        <taxon>Pezizomycotina</taxon>
        <taxon>Sordariomycetes</taxon>
        <taxon>Hypocreomycetidae</taxon>
        <taxon>Hypocreales</taxon>
        <taxon>Nectriaceae</taxon>
        <taxon>Thelonectria</taxon>
    </lineage>
</organism>
<comment type="caution">
    <text evidence="4">The sequence shown here is derived from an EMBL/GenBank/DDBJ whole genome shotgun (WGS) entry which is preliminary data.</text>
</comment>
<keyword evidence="2" id="KW-0560">Oxidoreductase</keyword>
<evidence type="ECO:0000256" key="1">
    <source>
        <dbReference type="ARBA" id="ARBA00006484"/>
    </source>
</evidence>
<dbReference type="PRINTS" id="PR00081">
    <property type="entry name" value="GDHRDH"/>
</dbReference>
<dbReference type="PANTHER" id="PTHR24320">
    <property type="entry name" value="RETINOL DEHYDROGENASE"/>
    <property type="match status" value="1"/>
</dbReference>
<dbReference type="AlphaFoldDB" id="A0A9P9AUH2"/>
<protein>
    <submittedName>
        <fullName evidence="4">Short-chain dehydrogenase</fullName>
    </submittedName>
</protein>
<dbReference type="Gene3D" id="3.40.50.720">
    <property type="entry name" value="NAD(P)-binding Rossmann-like Domain"/>
    <property type="match status" value="1"/>
</dbReference>
<evidence type="ECO:0000313" key="4">
    <source>
        <dbReference type="EMBL" id="KAH6892620.1"/>
    </source>
</evidence>
<dbReference type="SUPFAM" id="SSF51735">
    <property type="entry name" value="NAD(P)-binding Rossmann-fold domains"/>
    <property type="match status" value="1"/>
</dbReference>
<dbReference type="InterPro" id="IPR002347">
    <property type="entry name" value="SDR_fam"/>
</dbReference>
<name>A0A9P9AUH2_9HYPO</name>
<comment type="similarity">
    <text evidence="1 3">Belongs to the short-chain dehydrogenases/reductases (SDR) family.</text>
</comment>
<reference evidence="4 5" key="1">
    <citation type="journal article" date="2021" name="Nat. Commun.">
        <title>Genetic determinants of endophytism in the Arabidopsis root mycobiome.</title>
        <authorList>
            <person name="Mesny F."/>
            <person name="Miyauchi S."/>
            <person name="Thiergart T."/>
            <person name="Pickel B."/>
            <person name="Atanasova L."/>
            <person name="Karlsson M."/>
            <person name="Huettel B."/>
            <person name="Barry K.W."/>
            <person name="Haridas S."/>
            <person name="Chen C."/>
            <person name="Bauer D."/>
            <person name="Andreopoulos W."/>
            <person name="Pangilinan J."/>
            <person name="LaButti K."/>
            <person name="Riley R."/>
            <person name="Lipzen A."/>
            <person name="Clum A."/>
            <person name="Drula E."/>
            <person name="Henrissat B."/>
            <person name="Kohler A."/>
            <person name="Grigoriev I.V."/>
            <person name="Martin F.M."/>
            <person name="Hacquard S."/>
        </authorList>
    </citation>
    <scope>NUCLEOTIDE SEQUENCE [LARGE SCALE GENOMIC DNA]</scope>
    <source>
        <strain evidence="4 5">MPI-CAGE-CH-0241</strain>
    </source>
</reference>
<evidence type="ECO:0000256" key="3">
    <source>
        <dbReference type="RuleBase" id="RU000363"/>
    </source>
</evidence>
<dbReference type="EMBL" id="JAGPYM010000007">
    <property type="protein sequence ID" value="KAH6892620.1"/>
    <property type="molecule type" value="Genomic_DNA"/>
</dbReference>
<proteinExistence type="inferred from homology"/>
<dbReference type="OrthoDB" id="191139at2759"/>
<dbReference type="PRINTS" id="PR00080">
    <property type="entry name" value="SDRFAMILY"/>
</dbReference>
<evidence type="ECO:0000313" key="5">
    <source>
        <dbReference type="Proteomes" id="UP000777438"/>
    </source>
</evidence>
<dbReference type="Proteomes" id="UP000777438">
    <property type="component" value="Unassembled WGS sequence"/>
</dbReference>
<dbReference type="InterPro" id="IPR036291">
    <property type="entry name" value="NAD(P)-bd_dom_sf"/>
</dbReference>